<keyword evidence="5" id="KW-0418">Kinase</keyword>
<evidence type="ECO:0000313" key="13">
    <source>
        <dbReference type="Proteomes" id="UP000504632"/>
    </source>
</evidence>
<evidence type="ECO:0000259" key="12">
    <source>
        <dbReference type="PROSITE" id="PS50011"/>
    </source>
</evidence>
<comment type="similarity">
    <text evidence="10">Belongs to the protein kinase superfamily.</text>
</comment>
<keyword evidence="2 10" id="KW-0723">Serine/threonine-protein kinase</keyword>
<dbReference type="SUPFAM" id="SSF56112">
    <property type="entry name" value="Protein kinase-like (PK-like)"/>
    <property type="match status" value="1"/>
</dbReference>
<reference evidence="14" key="1">
    <citation type="submission" date="2025-08" db="UniProtKB">
        <authorList>
            <consortium name="RefSeq"/>
        </authorList>
    </citation>
    <scope>IDENTIFICATION</scope>
</reference>
<dbReference type="InterPro" id="IPR017441">
    <property type="entry name" value="Protein_kinase_ATP_BS"/>
</dbReference>
<dbReference type="GeneID" id="115815344"/>
<dbReference type="GO" id="GO:0005634">
    <property type="term" value="C:nucleus"/>
    <property type="evidence" value="ECO:0007669"/>
    <property type="project" value="TreeGrafter"/>
</dbReference>
<organism evidence="13 14">
    <name type="scientific">Chanos chanos</name>
    <name type="common">Milkfish</name>
    <name type="synonym">Mugil chanos</name>
    <dbReference type="NCBI Taxonomy" id="29144"/>
    <lineage>
        <taxon>Eukaryota</taxon>
        <taxon>Metazoa</taxon>
        <taxon>Chordata</taxon>
        <taxon>Craniata</taxon>
        <taxon>Vertebrata</taxon>
        <taxon>Euteleostomi</taxon>
        <taxon>Actinopterygii</taxon>
        <taxon>Neopterygii</taxon>
        <taxon>Teleostei</taxon>
        <taxon>Ostariophysi</taxon>
        <taxon>Gonorynchiformes</taxon>
        <taxon>Chanidae</taxon>
        <taxon>Chanos</taxon>
    </lineage>
</organism>
<keyword evidence="6 9" id="KW-0067">ATP-binding</keyword>
<evidence type="ECO:0000256" key="4">
    <source>
        <dbReference type="ARBA" id="ARBA00022741"/>
    </source>
</evidence>
<dbReference type="GO" id="GO:0000245">
    <property type="term" value="P:spliceosomal complex assembly"/>
    <property type="evidence" value="ECO:0007669"/>
    <property type="project" value="TreeGrafter"/>
</dbReference>
<keyword evidence="4 9" id="KW-0547">Nucleotide-binding</keyword>
<sequence>MFTTPVTTSSLYCSQATATSTPSNFVPSPHELVGSDGEEQEDPSHYCRGGYYPVRIGEILNDRYQVLRKLGWGHFSTVWLCWDIQRMCFVALKIVKSAPSYTETALDEIRLLRCVQKSDPSDQARETIVQLIDDFKVTGVNGVHVCMVLELLGPQLLKWIIKSNYTGLPVGCVKTILRQVLQGLDYLHSKCKIIHTDIKPENILMRVGDDVIQRMADEVRLWQQGRSFDPVIPSVPRMEDMSGNPLKPDNADKISVKIADLGNSCWVHKHFTEDIQTCQYRSIEVLIGGEYGTPADIWSTACMAFELVTGDYLFDPQSGENYTREEDHIAHIIELIGPIPLHFALSGKESHRYFSHKGVLRHISKLKPWGLCEVLQEKYSWPHEEAVQFSDFLLPMLELLPEKRATAAQCLQHPWLNS</sequence>
<evidence type="ECO:0000256" key="6">
    <source>
        <dbReference type="ARBA" id="ARBA00022840"/>
    </source>
</evidence>
<dbReference type="GO" id="GO:0004674">
    <property type="term" value="F:protein serine/threonine kinase activity"/>
    <property type="evidence" value="ECO:0007669"/>
    <property type="project" value="UniProtKB-KW"/>
</dbReference>
<keyword evidence="3" id="KW-0808">Transferase</keyword>
<dbReference type="PROSITE" id="PS00108">
    <property type="entry name" value="PROTEIN_KINASE_ST"/>
    <property type="match status" value="1"/>
</dbReference>
<protein>
    <recommendedName>
        <fullName evidence="1">non-specific serine/threonine protein kinase</fullName>
        <ecNumber evidence="1">2.7.11.1</ecNumber>
    </recommendedName>
</protein>
<dbReference type="Proteomes" id="UP000504632">
    <property type="component" value="Chromosome 6"/>
</dbReference>
<dbReference type="GO" id="GO:0005524">
    <property type="term" value="F:ATP binding"/>
    <property type="evidence" value="ECO:0007669"/>
    <property type="project" value="UniProtKB-UniRule"/>
</dbReference>
<evidence type="ECO:0000256" key="1">
    <source>
        <dbReference type="ARBA" id="ARBA00012513"/>
    </source>
</evidence>
<dbReference type="Gene3D" id="1.10.510.10">
    <property type="entry name" value="Transferase(Phosphotransferase) domain 1"/>
    <property type="match status" value="1"/>
</dbReference>
<dbReference type="PROSITE" id="PS50011">
    <property type="entry name" value="PROTEIN_KINASE_DOM"/>
    <property type="match status" value="1"/>
</dbReference>
<comment type="catalytic activity">
    <reaction evidence="8">
        <text>L-seryl-[protein] + ATP = O-phospho-L-seryl-[protein] + ADP + H(+)</text>
        <dbReference type="Rhea" id="RHEA:17989"/>
        <dbReference type="Rhea" id="RHEA-COMP:9863"/>
        <dbReference type="Rhea" id="RHEA-COMP:11604"/>
        <dbReference type="ChEBI" id="CHEBI:15378"/>
        <dbReference type="ChEBI" id="CHEBI:29999"/>
        <dbReference type="ChEBI" id="CHEBI:30616"/>
        <dbReference type="ChEBI" id="CHEBI:83421"/>
        <dbReference type="ChEBI" id="CHEBI:456216"/>
        <dbReference type="EC" id="2.7.11.1"/>
    </reaction>
</comment>
<dbReference type="Gene3D" id="3.30.200.20">
    <property type="entry name" value="Phosphorylase Kinase, domain 1"/>
    <property type="match status" value="1"/>
</dbReference>
<dbReference type="InterPro" id="IPR000719">
    <property type="entry name" value="Prot_kinase_dom"/>
</dbReference>
<evidence type="ECO:0000256" key="7">
    <source>
        <dbReference type="ARBA" id="ARBA00047899"/>
    </source>
</evidence>
<proteinExistence type="inferred from homology"/>
<dbReference type="GO" id="GO:0050684">
    <property type="term" value="P:regulation of mRNA processing"/>
    <property type="evidence" value="ECO:0007669"/>
    <property type="project" value="TreeGrafter"/>
</dbReference>
<evidence type="ECO:0000256" key="8">
    <source>
        <dbReference type="ARBA" id="ARBA00048679"/>
    </source>
</evidence>
<dbReference type="AlphaFoldDB" id="A0A6J2VPZ9"/>
<dbReference type="InterPro" id="IPR008271">
    <property type="entry name" value="Ser/Thr_kinase_AS"/>
</dbReference>
<accession>A0A6J2VPZ9</accession>
<comment type="catalytic activity">
    <reaction evidence="7">
        <text>L-threonyl-[protein] + ATP = O-phospho-L-threonyl-[protein] + ADP + H(+)</text>
        <dbReference type="Rhea" id="RHEA:46608"/>
        <dbReference type="Rhea" id="RHEA-COMP:11060"/>
        <dbReference type="Rhea" id="RHEA-COMP:11605"/>
        <dbReference type="ChEBI" id="CHEBI:15378"/>
        <dbReference type="ChEBI" id="CHEBI:30013"/>
        <dbReference type="ChEBI" id="CHEBI:30616"/>
        <dbReference type="ChEBI" id="CHEBI:61977"/>
        <dbReference type="ChEBI" id="CHEBI:456216"/>
        <dbReference type="EC" id="2.7.11.1"/>
    </reaction>
</comment>
<name>A0A6J2VPZ9_CHACN</name>
<dbReference type="EC" id="2.7.11.1" evidence="1"/>
<evidence type="ECO:0000256" key="2">
    <source>
        <dbReference type="ARBA" id="ARBA00022527"/>
    </source>
</evidence>
<evidence type="ECO:0000256" key="3">
    <source>
        <dbReference type="ARBA" id="ARBA00022679"/>
    </source>
</evidence>
<evidence type="ECO:0000256" key="9">
    <source>
        <dbReference type="PROSITE-ProRule" id="PRU10141"/>
    </source>
</evidence>
<evidence type="ECO:0000313" key="14">
    <source>
        <dbReference type="RefSeq" id="XP_030634162.1"/>
    </source>
</evidence>
<dbReference type="OrthoDB" id="2649at2759"/>
<feature type="domain" description="Protein kinase" evidence="12">
    <location>
        <begin position="64"/>
        <end position="416"/>
    </location>
</feature>
<dbReference type="GO" id="GO:0035556">
    <property type="term" value="P:intracellular signal transduction"/>
    <property type="evidence" value="ECO:0007669"/>
    <property type="project" value="TreeGrafter"/>
</dbReference>
<keyword evidence="13" id="KW-1185">Reference proteome</keyword>
<dbReference type="PANTHER" id="PTHR47634">
    <property type="entry name" value="PROTEIN KINASE DOMAIN-CONTAINING PROTEIN-RELATED"/>
    <property type="match status" value="1"/>
</dbReference>
<dbReference type="SMART" id="SM00220">
    <property type="entry name" value="S_TKc"/>
    <property type="match status" value="1"/>
</dbReference>
<dbReference type="PANTHER" id="PTHR47634:SF20">
    <property type="entry name" value="SRSF PROTEIN KINASE 3"/>
    <property type="match status" value="1"/>
</dbReference>
<dbReference type="InParanoid" id="A0A6J2VPZ9"/>
<dbReference type="InterPro" id="IPR051334">
    <property type="entry name" value="SRPK"/>
</dbReference>
<dbReference type="RefSeq" id="XP_030634162.1">
    <property type="nucleotide sequence ID" value="XM_030778302.1"/>
</dbReference>
<dbReference type="Pfam" id="PF00069">
    <property type="entry name" value="Pkinase"/>
    <property type="match status" value="2"/>
</dbReference>
<dbReference type="InterPro" id="IPR011009">
    <property type="entry name" value="Kinase-like_dom_sf"/>
</dbReference>
<evidence type="ECO:0000256" key="10">
    <source>
        <dbReference type="RuleBase" id="RU000304"/>
    </source>
</evidence>
<feature type="region of interest" description="Disordered" evidence="11">
    <location>
        <begin position="18"/>
        <end position="43"/>
    </location>
</feature>
<dbReference type="PROSITE" id="PS00107">
    <property type="entry name" value="PROTEIN_KINASE_ATP"/>
    <property type="match status" value="1"/>
</dbReference>
<dbReference type="FunFam" id="1.10.510.10:FF:000275">
    <property type="entry name" value="SRSF protein kinase 2 isoform X3"/>
    <property type="match status" value="1"/>
</dbReference>
<gene>
    <name evidence="14" type="primary">LOC115815344</name>
</gene>
<feature type="binding site" evidence="9">
    <location>
        <position position="93"/>
    </location>
    <ligand>
        <name>ATP</name>
        <dbReference type="ChEBI" id="CHEBI:30616"/>
    </ligand>
</feature>
<dbReference type="GO" id="GO:0005737">
    <property type="term" value="C:cytoplasm"/>
    <property type="evidence" value="ECO:0007669"/>
    <property type="project" value="TreeGrafter"/>
</dbReference>
<evidence type="ECO:0000256" key="5">
    <source>
        <dbReference type="ARBA" id="ARBA00022777"/>
    </source>
</evidence>
<evidence type="ECO:0000256" key="11">
    <source>
        <dbReference type="SAM" id="MobiDB-lite"/>
    </source>
</evidence>
<dbReference type="FunFam" id="3.30.200.20:FF:000163">
    <property type="entry name" value="SRSF protein kinase 2 isoform X1"/>
    <property type="match status" value="1"/>
</dbReference>